<evidence type="ECO:0000256" key="1">
    <source>
        <dbReference type="SAM" id="MobiDB-lite"/>
    </source>
</evidence>
<gene>
    <name evidence="2" type="ORF">HNP84_009469</name>
</gene>
<organism evidence="2 3">
    <name type="scientific">Thermocatellispora tengchongensis</name>
    <dbReference type="NCBI Taxonomy" id="1073253"/>
    <lineage>
        <taxon>Bacteria</taxon>
        <taxon>Bacillati</taxon>
        <taxon>Actinomycetota</taxon>
        <taxon>Actinomycetes</taxon>
        <taxon>Streptosporangiales</taxon>
        <taxon>Streptosporangiaceae</taxon>
        <taxon>Thermocatellispora</taxon>
    </lineage>
</organism>
<feature type="region of interest" description="Disordered" evidence="1">
    <location>
        <begin position="106"/>
        <end position="156"/>
    </location>
</feature>
<dbReference type="SUPFAM" id="SSF81901">
    <property type="entry name" value="HCP-like"/>
    <property type="match status" value="1"/>
</dbReference>
<reference evidence="2 3" key="1">
    <citation type="submission" date="2020-08" db="EMBL/GenBank/DDBJ databases">
        <title>Genomic Encyclopedia of Type Strains, Phase IV (KMG-IV): sequencing the most valuable type-strain genomes for metagenomic binning, comparative biology and taxonomic classification.</title>
        <authorList>
            <person name="Goeker M."/>
        </authorList>
    </citation>
    <scope>NUCLEOTIDE SEQUENCE [LARGE SCALE GENOMIC DNA]</scope>
    <source>
        <strain evidence="2 3">DSM 45615</strain>
    </source>
</reference>
<dbReference type="Gene3D" id="1.25.40.10">
    <property type="entry name" value="Tetratricopeptide repeat domain"/>
    <property type="match status" value="1"/>
</dbReference>
<keyword evidence="3" id="KW-1185">Reference proteome</keyword>
<dbReference type="AlphaFoldDB" id="A0A840PUY2"/>
<sequence>MDEEDRRAARSRFVAQLNELRSRAGAPSLPMLEKLSERARQQGHQRRVLAKSTTHDILAGRRAQVPEWPWVMSFVLTCQEAAEMNGLDPAALGSVHDWLARWSVARGEAPDPSPGLGGHPATLSGGHHPATPPAGRQGAAPPPGPESAPQPEPPAYLERYGRTGVRLLRHARAGSAEACFQLGIITLLDGPPDAAGEWLRRAVAAGHGNAALLLAREDRAALAAELACQYGREYAAYGERKAYLAQFYYRLAAEHGHEEARDLLAALTARLGAPAAAEPVRRGAYELPLAAPVDESSDPVGLPDWVVRMYLKDLDGTGQE</sequence>
<proteinExistence type="predicted"/>
<protein>
    <recommendedName>
        <fullName evidence="4">Sel1 repeat family protein</fullName>
    </recommendedName>
</protein>
<dbReference type="InterPro" id="IPR011990">
    <property type="entry name" value="TPR-like_helical_dom_sf"/>
</dbReference>
<name>A0A840PUY2_9ACTN</name>
<evidence type="ECO:0008006" key="4">
    <source>
        <dbReference type="Google" id="ProtNLM"/>
    </source>
</evidence>
<accession>A0A840PUY2</accession>
<evidence type="ECO:0000313" key="3">
    <source>
        <dbReference type="Proteomes" id="UP000578449"/>
    </source>
</evidence>
<evidence type="ECO:0000313" key="2">
    <source>
        <dbReference type="EMBL" id="MBB5139705.1"/>
    </source>
</evidence>
<feature type="compositionally biased region" description="Pro residues" evidence="1">
    <location>
        <begin position="140"/>
        <end position="154"/>
    </location>
</feature>
<dbReference type="RefSeq" id="WP_185056525.1">
    <property type="nucleotide sequence ID" value="NZ_BAABIX010000034.1"/>
</dbReference>
<dbReference type="Proteomes" id="UP000578449">
    <property type="component" value="Unassembled WGS sequence"/>
</dbReference>
<dbReference type="EMBL" id="JACHGN010000032">
    <property type="protein sequence ID" value="MBB5139705.1"/>
    <property type="molecule type" value="Genomic_DNA"/>
</dbReference>
<comment type="caution">
    <text evidence="2">The sequence shown here is derived from an EMBL/GenBank/DDBJ whole genome shotgun (WGS) entry which is preliminary data.</text>
</comment>